<dbReference type="PANTHER" id="PTHR14237">
    <property type="entry name" value="MOLYBDOPTERIN COFACTOR SULFURASE MOSC"/>
    <property type="match status" value="1"/>
</dbReference>
<dbReference type="GO" id="GO:0030151">
    <property type="term" value="F:molybdenum ion binding"/>
    <property type="evidence" value="ECO:0007669"/>
    <property type="project" value="InterPro"/>
</dbReference>
<proteinExistence type="predicted"/>
<evidence type="ECO:0000259" key="1">
    <source>
        <dbReference type="PROSITE" id="PS51340"/>
    </source>
</evidence>
<dbReference type="PANTHER" id="PTHR14237:SF19">
    <property type="entry name" value="MITOCHONDRIAL AMIDOXIME REDUCING COMPONENT 1"/>
    <property type="match status" value="1"/>
</dbReference>
<feature type="domain" description="MOSC" evidence="1">
    <location>
        <begin position="55"/>
        <end position="208"/>
    </location>
</feature>
<dbReference type="RefSeq" id="XP_034245744.1">
    <property type="nucleotide sequence ID" value="XM_034389853.1"/>
</dbReference>
<dbReference type="SUPFAM" id="SSF50800">
    <property type="entry name" value="PK beta-barrel domain-like"/>
    <property type="match status" value="1"/>
</dbReference>
<evidence type="ECO:0000313" key="3">
    <source>
        <dbReference type="RefSeq" id="XP_034245744.1"/>
    </source>
</evidence>
<keyword evidence="2" id="KW-1185">Reference proteome</keyword>
<dbReference type="InterPro" id="IPR011037">
    <property type="entry name" value="Pyrv_Knase-like_insert_dom_sf"/>
</dbReference>
<gene>
    <name evidence="3" type="primary">LOC117647881</name>
</gene>
<dbReference type="KEGG" id="tpal:117647881"/>
<evidence type="ECO:0000313" key="2">
    <source>
        <dbReference type="Proteomes" id="UP000515158"/>
    </source>
</evidence>
<name>A0A6P8ZQF1_THRPL</name>
<reference evidence="3" key="1">
    <citation type="submission" date="2025-08" db="UniProtKB">
        <authorList>
            <consortium name="RefSeq"/>
        </authorList>
    </citation>
    <scope>IDENTIFICATION</scope>
    <source>
        <tissue evidence="3">Total insect</tissue>
    </source>
</reference>
<dbReference type="GO" id="GO:0030170">
    <property type="term" value="F:pyridoxal phosphate binding"/>
    <property type="evidence" value="ECO:0007669"/>
    <property type="project" value="InterPro"/>
</dbReference>
<dbReference type="InterPro" id="IPR005302">
    <property type="entry name" value="MoCF_Sase_C"/>
</dbReference>
<dbReference type="Pfam" id="PF03473">
    <property type="entry name" value="MOSC"/>
    <property type="match status" value="1"/>
</dbReference>
<dbReference type="GeneID" id="117647881"/>
<dbReference type="InParanoid" id="A0A6P8ZQF1"/>
<dbReference type="PROSITE" id="PS51340">
    <property type="entry name" value="MOSC"/>
    <property type="match status" value="1"/>
</dbReference>
<dbReference type="Proteomes" id="UP000515158">
    <property type="component" value="Unplaced"/>
</dbReference>
<dbReference type="OrthoDB" id="17255at2759"/>
<organism evidence="3">
    <name type="scientific">Thrips palmi</name>
    <name type="common">Melon thrips</name>
    <dbReference type="NCBI Taxonomy" id="161013"/>
    <lineage>
        <taxon>Eukaryota</taxon>
        <taxon>Metazoa</taxon>
        <taxon>Ecdysozoa</taxon>
        <taxon>Arthropoda</taxon>
        <taxon>Hexapoda</taxon>
        <taxon>Insecta</taxon>
        <taxon>Pterygota</taxon>
        <taxon>Neoptera</taxon>
        <taxon>Paraneoptera</taxon>
        <taxon>Thysanoptera</taxon>
        <taxon>Terebrantia</taxon>
        <taxon>Thripoidea</taxon>
        <taxon>Thripidae</taxon>
        <taxon>Thrips</taxon>
    </lineage>
</organism>
<protein>
    <submittedName>
        <fullName evidence="3">Mitochondrial amidoxime-reducing component 1-like</fullName>
    </submittedName>
</protein>
<dbReference type="GO" id="GO:0003824">
    <property type="term" value="F:catalytic activity"/>
    <property type="evidence" value="ECO:0007669"/>
    <property type="project" value="InterPro"/>
</dbReference>
<sequence length="209" mass="22692">MASHQCCENRRNAAKLAKSMPVDKLQLTGNGPPYPSVHREASAEADLRLAFFPLERTDRAGRGPALSRSVSGIYADNTSYHAVVSASIDALNEKLEVPVKALNFRPNFVVEGPPAFADDSWQWMRIGQAVFKTVMPCGRCVLTTVNPETGVKSPDTEPLSTLRKFRMPTPAQKAAMAGMLGGPAPVMGNWLAIVQLGEINLHDAVYVYP</sequence>
<dbReference type="AlphaFoldDB" id="A0A6P8ZQF1"/>
<accession>A0A6P8ZQF1</accession>